<dbReference type="OrthoDB" id="6515429at2759"/>
<dbReference type="GO" id="GO:0062129">
    <property type="term" value="C:chitin-based extracellular matrix"/>
    <property type="evidence" value="ECO:0007669"/>
    <property type="project" value="TreeGrafter"/>
</dbReference>
<sequence length="230" mass="25012">MLALPLTLLLSGAVLSNIAGTTLASGGYEYHAPQLQYGAVPATANIVQYHEQDAHGQYTYGYTAPLHSKHETRTLDGITRGTYSYIDAAGQLQTVDYTADATGFRVAATNLPSSGHLKPNEETPEVAALRAQHLEAHAQAKLRLAGGSSLSDILPQPVQDTPEVAAAKVAFFKRFEVEKLRNQLLSHQQPQNLPSFKILSQPIYVKTPPVSGFVYNYKLQAPNREYLPVA</sequence>
<evidence type="ECO:0000256" key="2">
    <source>
        <dbReference type="SAM" id="SignalP"/>
    </source>
</evidence>
<dbReference type="PANTHER" id="PTHR10380">
    <property type="entry name" value="CUTICLE PROTEIN"/>
    <property type="match status" value="1"/>
</dbReference>
<gene>
    <name evidence="4" type="primary">LOC115632633</name>
</gene>
<reference evidence="4" key="1">
    <citation type="submission" date="2025-08" db="UniProtKB">
        <authorList>
            <consortium name="RefSeq"/>
        </authorList>
    </citation>
    <scope>IDENTIFICATION</scope>
    <source>
        <strain evidence="4">11010-0011.00</strain>
        <tissue evidence="4">Whole body</tissue>
    </source>
</reference>
<dbReference type="Pfam" id="PF00379">
    <property type="entry name" value="Chitin_bind_4"/>
    <property type="match status" value="1"/>
</dbReference>
<keyword evidence="3" id="KW-1185">Reference proteome</keyword>
<proteinExistence type="predicted"/>
<accession>A0A6J2UF30</accession>
<evidence type="ECO:0000313" key="3">
    <source>
        <dbReference type="Proteomes" id="UP000504634"/>
    </source>
</evidence>
<feature type="signal peptide" evidence="2">
    <location>
        <begin position="1"/>
        <end position="24"/>
    </location>
</feature>
<keyword evidence="2" id="KW-0732">Signal</keyword>
<dbReference type="GeneID" id="115632633"/>
<name>A0A6J2UF30_DROLE</name>
<evidence type="ECO:0000256" key="1">
    <source>
        <dbReference type="PROSITE-ProRule" id="PRU00497"/>
    </source>
</evidence>
<dbReference type="Proteomes" id="UP000504634">
    <property type="component" value="Unplaced"/>
</dbReference>
<dbReference type="PANTHER" id="PTHR10380:SF196">
    <property type="entry name" value="CUTICULAR PROTEIN 72EA"/>
    <property type="match status" value="1"/>
</dbReference>
<dbReference type="AlphaFoldDB" id="A0A6J2UF30"/>
<dbReference type="InterPro" id="IPR050468">
    <property type="entry name" value="Cuticle_Struct_Prot"/>
</dbReference>
<dbReference type="PROSITE" id="PS51155">
    <property type="entry name" value="CHIT_BIND_RR_2"/>
    <property type="match status" value="1"/>
</dbReference>
<evidence type="ECO:0000313" key="4">
    <source>
        <dbReference type="RefSeq" id="XP_030385722.1"/>
    </source>
</evidence>
<feature type="chain" id="PRO_5027081364" evidence="2">
    <location>
        <begin position="25"/>
        <end position="230"/>
    </location>
</feature>
<dbReference type="InterPro" id="IPR000618">
    <property type="entry name" value="Insect_cuticle"/>
</dbReference>
<dbReference type="GO" id="GO:0008010">
    <property type="term" value="F:structural constituent of chitin-based larval cuticle"/>
    <property type="evidence" value="ECO:0007669"/>
    <property type="project" value="TreeGrafter"/>
</dbReference>
<dbReference type="RefSeq" id="XP_030385722.1">
    <property type="nucleotide sequence ID" value="XM_030529862.1"/>
</dbReference>
<keyword evidence="1" id="KW-0193">Cuticle</keyword>
<organism evidence="3 4">
    <name type="scientific">Drosophila lebanonensis</name>
    <name type="common">Fruit fly</name>
    <name type="synonym">Scaptodrosophila lebanonensis</name>
    <dbReference type="NCBI Taxonomy" id="7225"/>
    <lineage>
        <taxon>Eukaryota</taxon>
        <taxon>Metazoa</taxon>
        <taxon>Ecdysozoa</taxon>
        <taxon>Arthropoda</taxon>
        <taxon>Hexapoda</taxon>
        <taxon>Insecta</taxon>
        <taxon>Pterygota</taxon>
        <taxon>Neoptera</taxon>
        <taxon>Endopterygota</taxon>
        <taxon>Diptera</taxon>
        <taxon>Brachycera</taxon>
        <taxon>Muscomorpha</taxon>
        <taxon>Ephydroidea</taxon>
        <taxon>Drosophilidae</taxon>
        <taxon>Scaptodrosophila</taxon>
    </lineage>
</organism>
<protein>
    <submittedName>
        <fullName evidence="4">Cuticle protein 6-like</fullName>
    </submittedName>
</protein>